<dbReference type="PATRIC" id="fig|45068.5.peg.291"/>
<protein>
    <submittedName>
        <fullName evidence="1">Alpha/beta superfamily transporter hydrolase</fullName>
    </submittedName>
</protein>
<dbReference type="PANTHER" id="PTHR42103:SF2">
    <property type="entry name" value="AB HYDROLASE-1 DOMAIN-CONTAINING PROTEIN"/>
    <property type="match status" value="1"/>
</dbReference>
<dbReference type="AlphaFoldDB" id="A0A0W0VSH7"/>
<keyword evidence="1" id="KW-0378">Hydrolase</keyword>
<dbReference type="InterPro" id="IPR029058">
    <property type="entry name" value="AB_hydrolase_fold"/>
</dbReference>
<reference evidence="1 2" key="1">
    <citation type="submission" date="2015-11" db="EMBL/GenBank/DDBJ databases">
        <title>Genomic analysis of 38 Legionella species identifies large and diverse effector repertoires.</title>
        <authorList>
            <person name="Burstein D."/>
            <person name="Amaro F."/>
            <person name="Zusman T."/>
            <person name="Lifshitz Z."/>
            <person name="Cohen O."/>
            <person name="Gilbert J.A."/>
            <person name="Pupko T."/>
            <person name="Shuman H.A."/>
            <person name="Segal G."/>
        </authorList>
    </citation>
    <scope>NUCLEOTIDE SEQUENCE [LARGE SCALE GENOMIC DNA]</scope>
    <source>
        <strain evidence="1 2">ATCC 49505</strain>
    </source>
</reference>
<sequence length="226" mass="25098">MPMMSISEKLNISGEHLLRLEGSKGQLEAALTIPEKADLRYLALLGHPHSLQGGTMDNKVVTTLARTFKAQAIPSLRFNFRGVGESAGKYDAGIGESEDMLCLASQFLTVLPGVRFIFAGFSFGSYVAYRAAAQCPHELLITIAPPVHHYDYHEFNIQPAPWIVAQGDEDEVVPLDLVLEFTQTLNEPVTLLRFADTGHFFHGKLIELKDRLLEAMRAQDVFHEFG</sequence>
<gene>
    <name evidence="1" type="ORF">Llon_0275</name>
</gene>
<evidence type="ECO:0000313" key="1">
    <source>
        <dbReference type="EMBL" id="KTD23041.1"/>
    </source>
</evidence>
<evidence type="ECO:0000313" key="2">
    <source>
        <dbReference type="Proteomes" id="UP000054997"/>
    </source>
</evidence>
<comment type="caution">
    <text evidence="1">The sequence shown here is derived from an EMBL/GenBank/DDBJ whole genome shotgun (WGS) entry which is preliminary data.</text>
</comment>
<proteinExistence type="predicted"/>
<dbReference type="PANTHER" id="PTHR42103">
    <property type="entry name" value="ALPHA/BETA-HYDROLASES SUPERFAMILY PROTEIN"/>
    <property type="match status" value="1"/>
</dbReference>
<name>A0A0W0VSH7_9GAMM</name>
<accession>A0A0W0VSH7</accession>
<dbReference type="Gene3D" id="3.40.50.1820">
    <property type="entry name" value="alpha/beta hydrolase"/>
    <property type="match status" value="1"/>
</dbReference>
<organism evidence="1 2">
    <name type="scientific">Legionella londiniensis</name>
    <dbReference type="NCBI Taxonomy" id="45068"/>
    <lineage>
        <taxon>Bacteria</taxon>
        <taxon>Pseudomonadati</taxon>
        <taxon>Pseudomonadota</taxon>
        <taxon>Gammaproteobacteria</taxon>
        <taxon>Legionellales</taxon>
        <taxon>Legionellaceae</taxon>
        <taxon>Legionella</taxon>
    </lineage>
</organism>
<keyword evidence="2" id="KW-1185">Reference proteome</keyword>
<dbReference type="SUPFAM" id="SSF53474">
    <property type="entry name" value="alpha/beta-Hydrolases"/>
    <property type="match status" value="1"/>
</dbReference>
<dbReference type="GO" id="GO:0016787">
    <property type="term" value="F:hydrolase activity"/>
    <property type="evidence" value="ECO:0007669"/>
    <property type="project" value="UniProtKB-KW"/>
</dbReference>
<dbReference type="STRING" id="45068.Llon_0275"/>
<dbReference type="EMBL" id="LNYK01000002">
    <property type="protein sequence ID" value="KTD23041.1"/>
    <property type="molecule type" value="Genomic_DNA"/>
</dbReference>
<dbReference type="Proteomes" id="UP000054997">
    <property type="component" value="Unassembled WGS sequence"/>
</dbReference>